<accession>A0ABD3AQ26</accession>
<dbReference type="SUPFAM" id="SSF53756">
    <property type="entry name" value="UDP-Glycosyltransferase/glycogen phosphorylase"/>
    <property type="match status" value="1"/>
</dbReference>
<protein>
    <submittedName>
        <fullName evidence="1">Uncharacterized protein</fullName>
    </submittedName>
</protein>
<dbReference type="Proteomes" id="UP001630127">
    <property type="component" value="Unassembled WGS sequence"/>
</dbReference>
<dbReference type="Gene3D" id="3.40.50.2000">
    <property type="entry name" value="Glycogen Phosphorylase B"/>
    <property type="match status" value="2"/>
</dbReference>
<comment type="caution">
    <text evidence="1">The sequence shown here is derived from an EMBL/GenBank/DDBJ whole genome shotgun (WGS) entry which is preliminary data.</text>
</comment>
<keyword evidence="2" id="KW-1185">Reference proteome</keyword>
<reference evidence="1 2" key="1">
    <citation type="submission" date="2024-11" db="EMBL/GenBank/DDBJ databases">
        <title>A near-complete genome assembly of Cinchona calisaya.</title>
        <authorList>
            <person name="Lian D.C."/>
            <person name="Zhao X.W."/>
            <person name="Wei L."/>
        </authorList>
    </citation>
    <scope>NUCLEOTIDE SEQUENCE [LARGE SCALE GENOMIC DNA]</scope>
    <source>
        <tissue evidence="1">Nenye</tissue>
    </source>
</reference>
<name>A0ABD3AQ26_9GENT</name>
<gene>
    <name evidence="1" type="ORF">ACH5RR_006818</name>
</gene>
<evidence type="ECO:0000313" key="2">
    <source>
        <dbReference type="Proteomes" id="UP001630127"/>
    </source>
</evidence>
<sequence>MKQLEALYLIVGGIPYWKACGMVCQLQHGLPDKIVAADNIEKALRCLMDTESPVRKRVKRDWAENRKASMNGGSSFISLGRYVQDILVDK</sequence>
<dbReference type="AlphaFoldDB" id="A0ABD3AQ26"/>
<organism evidence="1 2">
    <name type="scientific">Cinchona calisaya</name>
    <dbReference type="NCBI Taxonomy" id="153742"/>
    <lineage>
        <taxon>Eukaryota</taxon>
        <taxon>Viridiplantae</taxon>
        <taxon>Streptophyta</taxon>
        <taxon>Embryophyta</taxon>
        <taxon>Tracheophyta</taxon>
        <taxon>Spermatophyta</taxon>
        <taxon>Magnoliopsida</taxon>
        <taxon>eudicotyledons</taxon>
        <taxon>Gunneridae</taxon>
        <taxon>Pentapetalae</taxon>
        <taxon>asterids</taxon>
        <taxon>lamiids</taxon>
        <taxon>Gentianales</taxon>
        <taxon>Rubiaceae</taxon>
        <taxon>Cinchonoideae</taxon>
        <taxon>Cinchoneae</taxon>
        <taxon>Cinchona</taxon>
    </lineage>
</organism>
<dbReference type="EMBL" id="JBJUIK010000003">
    <property type="protein sequence ID" value="KAL3533297.1"/>
    <property type="molecule type" value="Genomic_DNA"/>
</dbReference>
<proteinExistence type="predicted"/>
<evidence type="ECO:0000313" key="1">
    <source>
        <dbReference type="EMBL" id="KAL3533297.1"/>
    </source>
</evidence>